<feature type="domain" description="Pyruvate kinase barrel" evidence="14">
    <location>
        <begin position="6"/>
        <end position="326"/>
    </location>
</feature>
<dbReference type="PANTHER" id="PTHR11817">
    <property type="entry name" value="PYRUVATE KINASE"/>
    <property type="match status" value="1"/>
</dbReference>
<dbReference type="FunFam" id="2.40.33.10:FF:000001">
    <property type="entry name" value="Pyruvate kinase"/>
    <property type="match status" value="1"/>
</dbReference>
<name>A0AAW4LEH8_9BACT</name>
<evidence type="ECO:0000256" key="11">
    <source>
        <dbReference type="ARBA" id="ARBA00023317"/>
    </source>
</evidence>
<comment type="caution">
    <text evidence="16">The sequence shown here is derived from an EMBL/GenBank/DDBJ whole genome shotgun (WGS) entry which is preliminary data.</text>
</comment>
<keyword evidence="8" id="KW-0067">ATP-binding</keyword>
<keyword evidence="5" id="KW-0479">Metal-binding</keyword>
<evidence type="ECO:0000259" key="14">
    <source>
        <dbReference type="Pfam" id="PF00224"/>
    </source>
</evidence>
<dbReference type="InterPro" id="IPR011037">
    <property type="entry name" value="Pyrv_Knase-like_insert_dom_sf"/>
</dbReference>
<dbReference type="RefSeq" id="WP_214173187.1">
    <property type="nucleotide sequence ID" value="NZ_JAHCVJ010000011.1"/>
</dbReference>
<dbReference type="SUPFAM" id="SSF52935">
    <property type="entry name" value="PK C-terminal domain-like"/>
    <property type="match status" value="1"/>
</dbReference>
<dbReference type="NCBIfam" id="NF004978">
    <property type="entry name" value="PRK06354.1"/>
    <property type="match status" value="1"/>
</dbReference>
<dbReference type="PRINTS" id="PR01050">
    <property type="entry name" value="PYRUVTKNASE"/>
</dbReference>
<gene>
    <name evidence="16" type="primary">pyk</name>
    <name evidence="16" type="ORF">KI809_19065</name>
</gene>
<dbReference type="InterPro" id="IPR015806">
    <property type="entry name" value="Pyrv_Knase_insert_dom_sf"/>
</dbReference>
<evidence type="ECO:0000256" key="6">
    <source>
        <dbReference type="ARBA" id="ARBA00022741"/>
    </source>
</evidence>
<dbReference type="GO" id="GO:0000287">
    <property type="term" value="F:magnesium ion binding"/>
    <property type="evidence" value="ECO:0007669"/>
    <property type="project" value="UniProtKB-UniRule"/>
</dbReference>
<dbReference type="Gene3D" id="3.40.1380.20">
    <property type="entry name" value="Pyruvate kinase, C-terminal domain"/>
    <property type="match status" value="1"/>
</dbReference>
<sequence length="477" mass="51750">MTLPEHKTKLVCTIGPASESIEIMEKMLMAGMNVARLNFSHGAFDGHMTVIKNLRAAALKTGKQLAIMADLPGPKMRIGKIACEPVQLLPGASFTLTTDDIVGDVNCASVTFEPLPQVVRPGDTLYLNDGVIQMKASRVEGNEVECTIVVGGELRSRKGLNIPGIDLGISAFTEHDRNCLRFAIENGVDAVSQSFVESADDIEAVRKASAELGRVPFIIAKIERTRALDRLEEIIDAADGVMIARGDLGVEVPIEMIATVQKDIMSLANMKGKPVITATQMLESMIGNSRPTRAESTDVANAILDGTDCVMLSGESAMGSYPVEAVEMLGKIAVNVEPNRRPISAQKMRRGVELGKRVRPANLITIAVEECLKYVIPAAVFVPTHSGATARSLSRYRLPVWTVAISSQKSTCQGLQFSYGVFPMHETDHPGNWKSYITQWLASHKMKGDFAILTEGPSSKFPENNNKMEIIDLRGKS</sequence>
<comment type="similarity">
    <text evidence="2 13">Belongs to the pyruvate kinase family.</text>
</comment>
<evidence type="ECO:0000256" key="2">
    <source>
        <dbReference type="ARBA" id="ARBA00008663"/>
    </source>
</evidence>
<evidence type="ECO:0000256" key="13">
    <source>
        <dbReference type="RuleBase" id="RU000504"/>
    </source>
</evidence>
<organism evidence="16 17">
    <name type="scientific">Geoanaerobacter pelophilus</name>
    <dbReference type="NCBI Taxonomy" id="60036"/>
    <lineage>
        <taxon>Bacteria</taxon>
        <taxon>Pseudomonadati</taxon>
        <taxon>Thermodesulfobacteriota</taxon>
        <taxon>Desulfuromonadia</taxon>
        <taxon>Geobacterales</taxon>
        <taxon>Geobacteraceae</taxon>
        <taxon>Geoanaerobacter</taxon>
    </lineage>
</organism>
<evidence type="ECO:0000256" key="5">
    <source>
        <dbReference type="ARBA" id="ARBA00022723"/>
    </source>
</evidence>
<proteinExistence type="inferred from homology"/>
<evidence type="ECO:0000256" key="4">
    <source>
        <dbReference type="ARBA" id="ARBA00022679"/>
    </source>
</evidence>
<keyword evidence="4 13" id="KW-0808">Transferase</keyword>
<dbReference type="Proteomes" id="UP000811899">
    <property type="component" value="Unassembled WGS sequence"/>
</dbReference>
<accession>A0AAW4LEH8</accession>
<dbReference type="InterPro" id="IPR040442">
    <property type="entry name" value="Pyrv_kinase-like_dom_sf"/>
</dbReference>
<dbReference type="Pfam" id="PF02887">
    <property type="entry name" value="PK_C"/>
    <property type="match status" value="1"/>
</dbReference>
<dbReference type="InterPro" id="IPR015813">
    <property type="entry name" value="Pyrv/PenolPyrv_kinase-like_dom"/>
</dbReference>
<dbReference type="GO" id="GO:0005524">
    <property type="term" value="F:ATP binding"/>
    <property type="evidence" value="ECO:0007669"/>
    <property type="project" value="UniProtKB-KW"/>
</dbReference>
<dbReference type="GO" id="GO:0030955">
    <property type="term" value="F:potassium ion binding"/>
    <property type="evidence" value="ECO:0007669"/>
    <property type="project" value="UniProtKB-UniRule"/>
</dbReference>
<keyword evidence="9 13" id="KW-0460">Magnesium</keyword>
<evidence type="ECO:0000259" key="15">
    <source>
        <dbReference type="Pfam" id="PF02887"/>
    </source>
</evidence>
<evidence type="ECO:0000313" key="17">
    <source>
        <dbReference type="Proteomes" id="UP000811899"/>
    </source>
</evidence>
<dbReference type="InterPro" id="IPR036918">
    <property type="entry name" value="Pyrv_Knase_C_sf"/>
</dbReference>
<dbReference type="InterPro" id="IPR015795">
    <property type="entry name" value="Pyrv_Knase_C"/>
</dbReference>
<dbReference type="SUPFAM" id="SSF51621">
    <property type="entry name" value="Phosphoenolpyruvate/pyruvate domain"/>
    <property type="match status" value="1"/>
</dbReference>
<comment type="pathway">
    <text evidence="1 13">Carbohydrate degradation; glycolysis; pyruvate from D-glyceraldehyde 3-phosphate: step 5/5.</text>
</comment>
<dbReference type="AlphaFoldDB" id="A0AAW4LEH8"/>
<comment type="catalytic activity">
    <reaction evidence="13">
        <text>pyruvate + ATP = phosphoenolpyruvate + ADP + H(+)</text>
        <dbReference type="Rhea" id="RHEA:18157"/>
        <dbReference type="ChEBI" id="CHEBI:15361"/>
        <dbReference type="ChEBI" id="CHEBI:15378"/>
        <dbReference type="ChEBI" id="CHEBI:30616"/>
        <dbReference type="ChEBI" id="CHEBI:58702"/>
        <dbReference type="ChEBI" id="CHEBI:456216"/>
        <dbReference type="EC" id="2.7.1.40"/>
    </reaction>
</comment>
<evidence type="ECO:0000256" key="8">
    <source>
        <dbReference type="ARBA" id="ARBA00022840"/>
    </source>
</evidence>
<dbReference type="Pfam" id="PF00224">
    <property type="entry name" value="PK"/>
    <property type="match status" value="1"/>
</dbReference>
<dbReference type="Gene3D" id="2.40.33.10">
    <property type="entry name" value="PK beta-barrel domain-like"/>
    <property type="match status" value="1"/>
</dbReference>
<keyword evidence="17" id="KW-1185">Reference proteome</keyword>
<dbReference type="GO" id="GO:0004743">
    <property type="term" value="F:pyruvate kinase activity"/>
    <property type="evidence" value="ECO:0007669"/>
    <property type="project" value="UniProtKB-UniRule"/>
</dbReference>
<dbReference type="GO" id="GO:0016301">
    <property type="term" value="F:kinase activity"/>
    <property type="evidence" value="ECO:0007669"/>
    <property type="project" value="UniProtKB-KW"/>
</dbReference>
<evidence type="ECO:0000256" key="7">
    <source>
        <dbReference type="ARBA" id="ARBA00022777"/>
    </source>
</evidence>
<dbReference type="NCBIfam" id="TIGR01064">
    <property type="entry name" value="pyruv_kin"/>
    <property type="match status" value="1"/>
</dbReference>
<keyword evidence="11 16" id="KW-0670">Pyruvate</keyword>
<evidence type="ECO:0000256" key="10">
    <source>
        <dbReference type="ARBA" id="ARBA00023152"/>
    </source>
</evidence>
<keyword evidence="6" id="KW-0547">Nucleotide-binding</keyword>
<evidence type="ECO:0000256" key="9">
    <source>
        <dbReference type="ARBA" id="ARBA00022842"/>
    </source>
</evidence>
<keyword evidence="7 13" id="KW-0418">Kinase</keyword>
<dbReference type="EC" id="2.7.1.40" evidence="3 12"/>
<protein>
    <recommendedName>
        <fullName evidence="3 12">Pyruvate kinase</fullName>
        <ecNumber evidence="3 12">2.7.1.40</ecNumber>
    </recommendedName>
</protein>
<reference evidence="16 17" key="1">
    <citation type="submission" date="2021-05" db="EMBL/GenBank/DDBJ databases">
        <title>The draft genome of Geobacter pelophilus DSM 12255.</title>
        <authorList>
            <person name="Xu Z."/>
            <person name="Masuda Y."/>
            <person name="Itoh H."/>
            <person name="Senoo K."/>
        </authorList>
    </citation>
    <scope>NUCLEOTIDE SEQUENCE [LARGE SCALE GENOMIC DNA]</scope>
    <source>
        <strain evidence="16 17">DSM 12255</strain>
    </source>
</reference>
<evidence type="ECO:0000256" key="3">
    <source>
        <dbReference type="ARBA" id="ARBA00012142"/>
    </source>
</evidence>
<dbReference type="NCBIfam" id="NF004491">
    <property type="entry name" value="PRK05826.1"/>
    <property type="match status" value="1"/>
</dbReference>
<dbReference type="InterPro" id="IPR015793">
    <property type="entry name" value="Pyrv_Knase_brl"/>
</dbReference>
<dbReference type="Gene3D" id="3.20.20.60">
    <property type="entry name" value="Phosphoenolpyruvate-binding domains"/>
    <property type="match status" value="1"/>
</dbReference>
<dbReference type="SUPFAM" id="SSF50800">
    <property type="entry name" value="PK beta-barrel domain-like"/>
    <property type="match status" value="1"/>
</dbReference>
<dbReference type="EMBL" id="JAHCVJ010000011">
    <property type="protein sequence ID" value="MBT0666414.1"/>
    <property type="molecule type" value="Genomic_DNA"/>
</dbReference>
<evidence type="ECO:0000256" key="1">
    <source>
        <dbReference type="ARBA" id="ARBA00004997"/>
    </source>
</evidence>
<evidence type="ECO:0000313" key="16">
    <source>
        <dbReference type="EMBL" id="MBT0666414.1"/>
    </source>
</evidence>
<evidence type="ECO:0000256" key="12">
    <source>
        <dbReference type="NCBIfam" id="TIGR01064"/>
    </source>
</evidence>
<dbReference type="InterPro" id="IPR001697">
    <property type="entry name" value="Pyr_Knase"/>
</dbReference>
<feature type="domain" description="Pyruvate kinase C-terminal" evidence="15">
    <location>
        <begin position="377"/>
        <end position="471"/>
    </location>
</feature>
<keyword evidence="10 13" id="KW-0324">Glycolysis</keyword>